<proteinExistence type="predicted"/>
<dbReference type="EC" id="4.1.1.65" evidence="3"/>
<evidence type="ECO:0000256" key="8">
    <source>
        <dbReference type="ARBA" id="ARBA00023209"/>
    </source>
</evidence>
<gene>
    <name evidence="13" type="ORF">QR721_01950</name>
</gene>
<evidence type="ECO:0000256" key="9">
    <source>
        <dbReference type="ARBA" id="ARBA00023239"/>
    </source>
</evidence>
<dbReference type="Pfam" id="PF02666">
    <property type="entry name" value="PS_Dcarbxylase"/>
    <property type="match status" value="1"/>
</dbReference>
<comment type="cofactor">
    <cofactor evidence="1">
        <name>pyruvate</name>
        <dbReference type="ChEBI" id="CHEBI:15361"/>
    </cofactor>
</comment>
<evidence type="ECO:0000256" key="12">
    <source>
        <dbReference type="ARBA" id="ARBA00024326"/>
    </source>
</evidence>
<comment type="pathway">
    <text evidence="12">Phospholipid metabolism; phosphatidylethanolamine biosynthesis.</text>
</comment>
<evidence type="ECO:0000256" key="1">
    <source>
        <dbReference type="ARBA" id="ARBA00001928"/>
    </source>
</evidence>
<dbReference type="InterPro" id="IPR033177">
    <property type="entry name" value="PSD-B"/>
</dbReference>
<keyword evidence="7" id="KW-0865">Zymogen</keyword>
<sequence>MMKSFFKKFVELTGNPMASSLLRNFSKSPVSKPLVRPFARVFRLNENEMERPIKSYQSIHDLFTRRLIEGARPIDDQPDTIISPVDGVIQTFGKVNMNHNFYIKEQLYKLDELLGDDKTANRFRGGDYIVIYLSPSHYHRIHYPVNGEVCKRWAIGEQSYPVNALGEKFGDKPFSTNYRIITELVSSFGRTALVKVGALNINSIVLTNSNSKFNKGDEAGYFSFGSTVILFFDKESRFIPEIHPLQEICMGQIIGRHGN</sequence>
<keyword evidence="5" id="KW-0210">Decarboxylase</keyword>
<evidence type="ECO:0000313" key="13">
    <source>
        <dbReference type="EMBL" id="WLV25027.1"/>
    </source>
</evidence>
<dbReference type="NCBIfam" id="TIGR00163">
    <property type="entry name" value="PS_decarb"/>
    <property type="match status" value="1"/>
</dbReference>
<evidence type="ECO:0000256" key="4">
    <source>
        <dbReference type="ARBA" id="ARBA00022516"/>
    </source>
</evidence>
<keyword evidence="8" id="KW-0594">Phospholipid biosynthesis</keyword>
<dbReference type="PANTHER" id="PTHR10067:SF6">
    <property type="entry name" value="PHOSPHATIDYLSERINE DECARBOXYLASE PROENZYME, MITOCHONDRIAL"/>
    <property type="match status" value="1"/>
</dbReference>
<keyword evidence="10" id="KW-1208">Phospholipid metabolism</keyword>
<dbReference type="EMBL" id="CP129113">
    <property type="protein sequence ID" value="WLV25027.1"/>
    <property type="molecule type" value="Genomic_DNA"/>
</dbReference>
<keyword evidence="11" id="KW-0670">Pyruvate</keyword>
<evidence type="ECO:0000313" key="14">
    <source>
        <dbReference type="Proteomes" id="UP001180087"/>
    </source>
</evidence>
<keyword evidence="14" id="KW-1185">Reference proteome</keyword>
<name>A0ABY9KZD3_9BACI</name>
<evidence type="ECO:0000256" key="5">
    <source>
        <dbReference type="ARBA" id="ARBA00022793"/>
    </source>
</evidence>
<evidence type="ECO:0000256" key="3">
    <source>
        <dbReference type="ARBA" id="ARBA00012243"/>
    </source>
</evidence>
<comment type="pathway">
    <text evidence="2">Lipid metabolism.</text>
</comment>
<accession>A0ABY9KZD3</accession>
<keyword evidence="4" id="KW-0444">Lipid biosynthesis</keyword>
<dbReference type="InterPro" id="IPR003817">
    <property type="entry name" value="PS_Dcarbxylase"/>
</dbReference>
<dbReference type="RefSeq" id="WP_348028653.1">
    <property type="nucleotide sequence ID" value="NZ_CP129113.1"/>
</dbReference>
<evidence type="ECO:0000256" key="7">
    <source>
        <dbReference type="ARBA" id="ARBA00023145"/>
    </source>
</evidence>
<evidence type="ECO:0000256" key="2">
    <source>
        <dbReference type="ARBA" id="ARBA00005189"/>
    </source>
</evidence>
<keyword evidence="9 13" id="KW-0456">Lyase</keyword>
<reference evidence="13" key="1">
    <citation type="submission" date="2023-06" db="EMBL/GenBank/DDBJ databases">
        <title>A Treasure from Seagulls: Isolation and Description of Aciduricobacillus qingdaonensis gen. nov., sp. nov., a Rare Obligately Uric Acid-utilizing Member in the Family Bacillaceae.</title>
        <authorList>
            <person name="Liu W."/>
            <person name="Wang B."/>
        </authorList>
    </citation>
    <scope>NUCLEOTIDE SEQUENCE</scope>
    <source>
        <strain evidence="13">44XB</strain>
    </source>
</reference>
<organism evidence="13 14">
    <name type="scientific">Aciduricibacillus chroicocephali</name>
    <dbReference type="NCBI Taxonomy" id="3054939"/>
    <lineage>
        <taxon>Bacteria</taxon>
        <taxon>Bacillati</taxon>
        <taxon>Bacillota</taxon>
        <taxon>Bacilli</taxon>
        <taxon>Bacillales</taxon>
        <taxon>Bacillaceae</taxon>
        <taxon>Aciduricibacillus</taxon>
    </lineage>
</organism>
<evidence type="ECO:0000256" key="6">
    <source>
        <dbReference type="ARBA" id="ARBA00023098"/>
    </source>
</evidence>
<dbReference type="GO" id="GO:0004609">
    <property type="term" value="F:phosphatidylserine decarboxylase activity"/>
    <property type="evidence" value="ECO:0007669"/>
    <property type="project" value="UniProtKB-EC"/>
</dbReference>
<dbReference type="NCBIfam" id="NF002853">
    <property type="entry name" value="PRK03140.1"/>
    <property type="match status" value="1"/>
</dbReference>
<dbReference type="Proteomes" id="UP001180087">
    <property type="component" value="Chromosome"/>
</dbReference>
<keyword evidence="6" id="KW-0443">Lipid metabolism</keyword>
<dbReference type="PANTHER" id="PTHR10067">
    <property type="entry name" value="PHOSPHATIDYLSERINE DECARBOXYLASE"/>
    <property type="match status" value="1"/>
</dbReference>
<evidence type="ECO:0000256" key="11">
    <source>
        <dbReference type="ARBA" id="ARBA00023317"/>
    </source>
</evidence>
<evidence type="ECO:0000256" key="10">
    <source>
        <dbReference type="ARBA" id="ARBA00023264"/>
    </source>
</evidence>
<protein>
    <recommendedName>
        <fullName evidence="3">phosphatidylserine decarboxylase</fullName>
        <ecNumber evidence="3">4.1.1.65</ecNumber>
    </recommendedName>
</protein>